<protein>
    <recommendedName>
        <fullName evidence="2">YdbS-like PH domain-containing protein</fullName>
    </recommendedName>
</protein>
<dbReference type="OrthoDB" id="282006at2"/>
<dbReference type="EMBL" id="BAFH01000003">
    <property type="protein sequence ID" value="GAB61741.1"/>
    <property type="molecule type" value="Genomic_DNA"/>
</dbReference>
<comment type="caution">
    <text evidence="3">The sequence shown here is derived from an EMBL/GenBank/DDBJ whole genome shotgun (WGS) entry which is preliminary data.</text>
</comment>
<dbReference type="InterPro" id="IPR005182">
    <property type="entry name" value="YdbS-like_PH"/>
</dbReference>
<proteinExistence type="predicted"/>
<dbReference type="Proteomes" id="UP000002985">
    <property type="component" value="Unassembled WGS sequence"/>
</dbReference>
<feature type="transmembrane region" description="Helical" evidence="1">
    <location>
        <begin position="65"/>
        <end position="88"/>
    </location>
</feature>
<gene>
    <name evidence="3" type="ORF">KSU1_C0145</name>
</gene>
<evidence type="ECO:0000256" key="1">
    <source>
        <dbReference type="SAM" id="Phobius"/>
    </source>
</evidence>
<reference evidence="3 4" key="1">
    <citation type="journal article" date="2012" name="FEBS Lett.">
        <title>Anammox organism KSU-1 expresses a NirK-type copper-containing nitrite reductase instead of a NirS-type with cytochrome cd1.</title>
        <authorList>
            <person name="Hira D."/>
            <person name="Toh H."/>
            <person name="Migita C.T."/>
            <person name="Okubo H."/>
            <person name="Nishiyama T."/>
            <person name="Hattori M."/>
            <person name="Furukawa K."/>
            <person name="Fujii T."/>
        </authorList>
    </citation>
    <scope>NUCLEOTIDE SEQUENCE [LARGE SCALE GENOMIC DNA]</scope>
</reference>
<evidence type="ECO:0000259" key="2">
    <source>
        <dbReference type="Pfam" id="PF03703"/>
    </source>
</evidence>
<name>I3IJ46_9BACT</name>
<keyword evidence="1" id="KW-0472">Membrane</keyword>
<feature type="transmembrane region" description="Helical" evidence="1">
    <location>
        <begin position="35"/>
        <end position="53"/>
    </location>
</feature>
<keyword evidence="1" id="KW-0812">Transmembrane</keyword>
<sequence length="173" mass="19901">MLNIGVLLTAKIVNKKHIRKKNTKTEIIQSLRPSILQYWLASIFLAFSIFLSFRRFGVNTITGISILSVSSSLAAYIIISVCTTRYLITHRGLLVRQGPFSIKFKEISYCDINNIMIKQGSVQKRFKIGSLTINTECISRILRGIKNPHKIKELINKQKASEYERRTLLRRML</sequence>
<feature type="domain" description="YdbS-like PH" evidence="2">
    <location>
        <begin position="83"/>
        <end position="154"/>
    </location>
</feature>
<organism evidence="3 4">
    <name type="scientific">Candidatus Jettenia caeni</name>
    <dbReference type="NCBI Taxonomy" id="247490"/>
    <lineage>
        <taxon>Bacteria</taxon>
        <taxon>Pseudomonadati</taxon>
        <taxon>Planctomycetota</taxon>
        <taxon>Candidatus Brocadiia</taxon>
        <taxon>Candidatus Brocadiales</taxon>
        <taxon>Candidatus Brocadiaceae</taxon>
        <taxon>Candidatus Jettenia</taxon>
    </lineage>
</organism>
<dbReference type="Pfam" id="PF03703">
    <property type="entry name" value="bPH_2"/>
    <property type="match status" value="1"/>
</dbReference>
<keyword evidence="4" id="KW-1185">Reference proteome</keyword>
<accession>I3IJ46</accession>
<dbReference type="STRING" id="247490.KSU1_C0145"/>
<evidence type="ECO:0000313" key="4">
    <source>
        <dbReference type="Proteomes" id="UP000002985"/>
    </source>
</evidence>
<dbReference type="AlphaFoldDB" id="I3IJ46"/>
<evidence type="ECO:0000313" key="3">
    <source>
        <dbReference type="EMBL" id="GAB61741.1"/>
    </source>
</evidence>
<keyword evidence="1" id="KW-1133">Transmembrane helix</keyword>